<geneLocation type="mitochondrion" evidence="2"/>
<name>A0A023UPU4_MAGMU</name>
<reference evidence="2" key="1">
    <citation type="journal article" date="2014" name="Proc. Natl. Acad. Sci. U.S.A.">
        <title>Massive programmed translational jumping in mitochondria.</title>
        <authorList>
            <person name="Lang B.F."/>
            <person name="Jakubkova M."/>
            <person name="Hegedusova E."/>
            <person name="Daoud R."/>
            <person name="Forget L."/>
            <person name="Brejova B."/>
            <person name="Vinar T."/>
            <person name="Kosa P."/>
            <person name="Fricova D."/>
            <person name="Nebohacova M."/>
            <person name="Griac P."/>
            <person name="Tomaska L."/>
            <person name="Burger G."/>
            <person name="Nosek J."/>
        </authorList>
    </citation>
    <scope>NUCLEOTIDE SEQUENCE</scope>
    <source>
        <strain evidence="2">270</strain>
    </source>
</reference>
<evidence type="ECO:0000259" key="1">
    <source>
        <dbReference type="Pfam" id="PF00961"/>
    </source>
</evidence>
<dbReference type="PANTHER" id="PTHR36181">
    <property type="entry name" value="INTRON-ENCODED ENDONUCLEASE AI3-RELATED"/>
    <property type="match status" value="1"/>
</dbReference>
<dbReference type="InterPro" id="IPR004860">
    <property type="entry name" value="LAGLIDADG_dom"/>
</dbReference>
<dbReference type="InterPro" id="IPR051289">
    <property type="entry name" value="LAGLIDADG_Endonuclease"/>
</dbReference>
<sequence>MLGAPIVFNTTPNSTKFNIYSTKPKLEPYWVTGFADAESTFSIRISNNESRLLGIRLHPIFSIELHIRDIGVLHKIKDFFQVGSVKERIRGGKPSAIYSVQSIKDIATVIIPHFIKYPLLTQKQADFILFSSAFKLINNKEHLTEEGLYKILSIRASMNKGLSAKLKELFPNITGVKRPIISNQTIKSPFWLVGFVDGEGCFYIKITKLKKVSLAFLLYQHSRDSYLFNIIKDYLDCGIIEKKFTRPDDITLVIYSLKDLVKKILPFFEKYPLITQKQKDFNALKKVSSLMLNKEHLTEEGLKKILLIKEFKKV</sequence>
<dbReference type="SUPFAM" id="SSF55608">
    <property type="entry name" value="Homing endonucleases"/>
    <property type="match status" value="2"/>
</dbReference>
<proteinExistence type="predicted"/>
<dbReference type="GO" id="GO:0004519">
    <property type="term" value="F:endonuclease activity"/>
    <property type="evidence" value="ECO:0007669"/>
    <property type="project" value="InterPro"/>
</dbReference>
<feature type="domain" description="Homing endonuclease LAGLIDADG" evidence="1">
    <location>
        <begin position="192"/>
        <end position="287"/>
    </location>
</feature>
<evidence type="ECO:0000313" key="2">
    <source>
        <dbReference type="EMBL" id="AHY04977.1"/>
    </source>
</evidence>
<protein>
    <recommendedName>
        <fullName evidence="1">Homing endonuclease LAGLIDADG domain-containing protein</fullName>
    </recommendedName>
</protein>
<dbReference type="Gene3D" id="3.10.28.10">
    <property type="entry name" value="Homing endonucleases"/>
    <property type="match status" value="2"/>
</dbReference>
<feature type="domain" description="Homing endonuclease LAGLIDADG" evidence="1">
    <location>
        <begin position="32"/>
        <end position="133"/>
    </location>
</feature>
<dbReference type="PANTHER" id="PTHR36181:SF4">
    <property type="entry name" value="LAGLIDADG ENDONUCLEASE"/>
    <property type="match status" value="1"/>
</dbReference>
<dbReference type="GO" id="GO:0005739">
    <property type="term" value="C:mitochondrion"/>
    <property type="evidence" value="ECO:0007669"/>
    <property type="project" value="UniProtKB-ARBA"/>
</dbReference>
<dbReference type="Pfam" id="PF00961">
    <property type="entry name" value="LAGLIDADG_1"/>
    <property type="match status" value="2"/>
</dbReference>
<organism evidence="2">
    <name type="scientific">Magnusiomyces magnusii</name>
    <name type="common">Yeast</name>
    <name type="synonym">Dipodascus magnusii</name>
    <dbReference type="NCBI Taxonomy" id="43963"/>
    <lineage>
        <taxon>Eukaryota</taxon>
        <taxon>Fungi</taxon>
        <taxon>Dikarya</taxon>
        <taxon>Ascomycota</taxon>
        <taxon>Saccharomycotina</taxon>
        <taxon>Dipodascomycetes</taxon>
        <taxon>Dipodascales</taxon>
        <taxon>Dipodascaceae</taxon>
        <taxon>Magnusiomyces</taxon>
    </lineage>
</organism>
<keyword evidence="2" id="KW-0496">Mitochondrion</keyword>
<dbReference type="EMBL" id="KJ459953">
    <property type="protein sequence ID" value="AHY04977.1"/>
    <property type="molecule type" value="Genomic_DNA"/>
</dbReference>
<gene>
    <name evidence="2" type="primary">orf314</name>
</gene>
<dbReference type="InterPro" id="IPR027434">
    <property type="entry name" value="Homing_endonucl"/>
</dbReference>
<accession>A0A023UPU4</accession>
<dbReference type="AlphaFoldDB" id="A0A023UPU4"/>